<dbReference type="Proteomes" id="UP001177023">
    <property type="component" value="Unassembled WGS sequence"/>
</dbReference>
<dbReference type="SMART" id="SM00034">
    <property type="entry name" value="CLECT"/>
    <property type="match status" value="1"/>
</dbReference>
<proteinExistence type="predicted"/>
<organism evidence="2 3">
    <name type="scientific">Mesorhabditis spiculigera</name>
    <dbReference type="NCBI Taxonomy" id="96644"/>
    <lineage>
        <taxon>Eukaryota</taxon>
        <taxon>Metazoa</taxon>
        <taxon>Ecdysozoa</taxon>
        <taxon>Nematoda</taxon>
        <taxon>Chromadorea</taxon>
        <taxon>Rhabditida</taxon>
        <taxon>Rhabditina</taxon>
        <taxon>Rhabditomorpha</taxon>
        <taxon>Rhabditoidea</taxon>
        <taxon>Rhabditidae</taxon>
        <taxon>Mesorhabditinae</taxon>
        <taxon>Mesorhabditis</taxon>
    </lineage>
</organism>
<dbReference type="Gene3D" id="3.10.100.10">
    <property type="entry name" value="Mannose-Binding Protein A, subunit A"/>
    <property type="match status" value="1"/>
</dbReference>
<comment type="caution">
    <text evidence="2">The sequence shown here is derived from an EMBL/GenBank/DDBJ whole genome shotgun (WGS) entry which is preliminary data.</text>
</comment>
<dbReference type="SUPFAM" id="SSF56436">
    <property type="entry name" value="C-type lectin-like"/>
    <property type="match status" value="1"/>
</dbReference>
<evidence type="ECO:0000259" key="1">
    <source>
        <dbReference type="PROSITE" id="PS50041"/>
    </source>
</evidence>
<evidence type="ECO:0000313" key="2">
    <source>
        <dbReference type="EMBL" id="CAJ0570032.1"/>
    </source>
</evidence>
<gene>
    <name evidence="2" type="ORF">MSPICULIGERA_LOCUS8485</name>
</gene>
<dbReference type="InterPro" id="IPR016187">
    <property type="entry name" value="CTDL_fold"/>
</dbReference>
<dbReference type="InterPro" id="IPR016186">
    <property type="entry name" value="C-type_lectin-like/link_sf"/>
</dbReference>
<dbReference type="InterPro" id="IPR050111">
    <property type="entry name" value="C-type_lectin/snaclec_domain"/>
</dbReference>
<dbReference type="EMBL" id="CATQJA010002219">
    <property type="protein sequence ID" value="CAJ0570032.1"/>
    <property type="molecule type" value="Genomic_DNA"/>
</dbReference>
<evidence type="ECO:0000313" key="3">
    <source>
        <dbReference type="Proteomes" id="UP001177023"/>
    </source>
</evidence>
<feature type="non-terminal residue" evidence="2">
    <location>
        <position position="130"/>
    </location>
</feature>
<sequence length="130" mass="14483">DTTDKCYKFLGKSTLNRSITQCEQLNSVVTMIRSAEENQALMDIWTNTTAARVKIYLGARRTGSGKLDFKWLDGTNITYNSYALAQMTNSGGIENCLELFIGRGRSDSGVWNDVRCDGTVEIGVCEKPKR</sequence>
<reference evidence="2" key="1">
    <citation type="submission" date="2023-06" db="EMBL/GenBank/DDBJ databases">
        <authorList>
            <person name="Delattre M."/>
        </authorList>
    </citation>
    <scope>NUCLEOTIDE SEQUENCE</scope>
    <source>
        <strain evidence="2">AF72</strain>
    </source>
</reference>
<feature type="domain" description="C-type lectin" evidence="1">
    <location>
        <begin position="2"/>
        <end position="117"/>
    </location>
</feature>
<feature type="non-terminal residue" evidence="2">
    <location>
        <position position="1"/>
    </location>
</feature>
<keyword evidence="3" id="KW-1185">Reference proteome</keyword>
<dbReference type="Pfam" id="PF00059">
    <property type="entry name" value="Lectin_C"/>
    <property type="match status" value="1"/>
</dbReference>
<dbReference type="AlphaFoldDB" id="A0AA36CKI4"/>
<dbReference type="PANTHER" id="PTHR22803">
    <property type="entry name" value="MANNOSE, PHOSPHOLIPASE, LECTIN RECEPTOR RELATED"/>
    <property type="match status" value="1"/>
</dbReference>
<accession>A0AA36CKI4</accession>
<dbReference type="InterPro" id="IPR001304">
    <property type="entry name" value="C-type_lectin-like"/>
</dbReference>
<protein>
    <recommendedName>
        <fullName evidence="1">C-type lectin domain-containing protein</fullName>
    </recommendedName>
</protein>
<name>A0AA36CKI4_9BILA</name>
<dbReference type="PROSITE" id="PS50041">
    <property type="entry name" value="C_TYPE_LECTIN_2"/>
    <property type="match status" value="1"/>
</dbReference>